<dbReference type="PANTHER" id="PTHR35007:SF3">
    <property type="entry name" value="POSSIBLE CONSERVED ALANINE RICH MEMBRANE PROTEIN"/>
    <property type="match status" value="1"/>
</dbReference>
<dbReference type="GO" id="GO:0005886">
    <property type="term" value="C:plasma membrane"/>
    <property type="evidence" value="ECO:0007669"/>
    <property type="project" value="UniProtKB-SubCell"/>
</dbReference>
<evidence type="ECO:0000256" key="6">
    <source>
        <dbReference type="SAM" id="Phobius"/>
    </source>
</evidence>
<dbReference type="AlphaFoldDB" id="A0A444B1L3"/>
<feature type="transmembrane region" description="Helical" evidence="6">
    <location>
        <begin position="192"/>
        <end position="220"/>
    </location>
</feature>
<evidence type="ECO:0000313" key="9">
    <source>
        <dbReference type="Proteomes" id="UP000288711"/>
    </source>
</evidence>
<evidence type="ECO:0000256" key="4">
    <source>
        <dbReference type="ARBA" id="ARBA00022989"/>
    </source>
</evidence>
<sequence>MGGVRAQRGDDGLRCARPRAHGARLARLPAGARPCCRAPGAHVSPTVAFLVVVAVLAWPGRSAHLRWWRRDAEPVGEAPASSVTVDEVADASVLLALALQSGRGLVQSLDEVAGVSAAGAAEDLRRVAAALRWGRSMSQAWTYARGVWGPTATAFVVADAVGAPSATVLLDAASNLRETEARRLEEAGGRAAVMLVLPLGLCFLPAFIATAVVPTVAVLVGTQLS</sequence>
<keyword evidence="5 6" id="KW-0472">Membrane</keyword>
<evidence type="ECO:0000259" key="7">
    <source>
        <dbReference type="Pfam" id="PF00482"/>
    </source>
</evidence>
<dbReference type="PANTHER" id="PTHR35007">
    <property type="entry name" value="INTEGRAL MEMBRANE PROTEIN-RELATED"/>
    <property type="match status" value="1"/>
</dbReference>
<keyword evidence="9" id="KW-1185">Reference proteome</keyword>
<reference evidence="8 9" key="1">
    <citation type="journal article" date="2009" name="Int. J. Syst. Evol. Microbiol.">
        <title>Janibacter hoylei sp. nov., Bacillus isronensis sp. nov. and Bacillus aryabhattai sp. nov., isolated from cryotubes used for collecting air from the upper atmosphere.</title>
        <authorList>
            <person name="Shivaji S."/>
            <person name="Chaturvedi P."/>
            <person name="Begum Z."/>
            <person name="Pindi P.K."/>
            <person name="Manorama R."/>
            <person name="Padmanaban D.A."/>
            <person name="Shouche Y.S."/>
            <person name="Pawar S."/>
            <person name="Vaishampayan P."/>
            <person name="Dutt C.B."/>
            <person name="Datta G.N."/>
            <person name="Manchanda R.K."/>
            <person name="Rao U.R."/>
            <person name="Bhargava P.M."/>
            <person name="Narlikar J.V."/>
        </authorList>
    </citation>
    <scope>NUCLEOTIDE SEQUENCE [LARGE SCALE GENOMIC DNA]</scope>
    <source>
        <strain evidence="8 9">PVAS-1</strain>
    </source>
</reference>
<keyword evidence="3 6" id="KW-0812">Transmembrane</keyword>
<dbReference type="InterPro" id="IPR018076">
    <property type="entry name" value="T2SS_GspF_dom"/>
</dbReference>
<proteinExistence type="predicted"/>
<evidence type="ECO:0000256" key="1">
    <source>
        <dbReference type="ARBA" id="ARBA00004651"/>
    </source>
</evidence>
<dbReference type="Gene3D" id="1.20.81.30">
    <property type="entry name" value="Type II secretion system (T2SS), domain F"/>
    <property type="match status" value="1"/>
</dbReference>
<protein>
    <recommendedName>
        <fullName evidence="7">Type II secretion system protein GspF domain-containing protein</fullName>
    </recommendedName>
</protein>
<dbReference type="InterPro" id="IPR042094">
    <property type="entry name" value="T2SS_GspF_sf"/>
</dbReference>
<evidence type="ECO:0000256" key="5">
    <source>
        <dbReference type="ARBA" id="ARBA00023136"/>
    </source>
</evidence>
<comment type="subcellular location">
    <subcellularLocation>
        <location evidence="1">Cell membrane</location>
        <topology evidence="1">Multi-pass membrane protein</topology>
    </subcellularLocation>
</comment>
<evidence type="ECO:0000256" key="2">
    <source>
        <dbReference type="ARBA" id="ARBA00022475"/>
    </source>
</evidence>
<feature type="domain" description="Type II secretion system protein GspF" evidence="7">
    <location>
        <begin position="94"/>
        <end position="210"/>
    </location>
</feature>
<evidence type="ECO:0000313" key="8">
    <source>
        <dbReference type="EMBL" id="RWU82280.1"/>
    </source>
</evidence>
<comment type="caution">
    <text evidence="8">The sequence shown here is derived from an EMBL/GenBank/DDBJ whole genome shotgun (WGS) entry which is preliminary data.</text>
</comment>
<keyword evidence="2" id="KW-1003">Cell membrane</keyword>
<dbReference type="OrthoDB" id="4868453at2"/>
<name>A0A444B1L3_9MICO</name>
<gene>
    <name evidence="8" type="ORF">CWN80_12125</name>
</gene>
<dbReference type="EMBL" id="PIPF01000011">
    <property type="protein sequence ID" value="RWU82280.1"/>
    <property type="molecule type" value="Genomic_DNA"/>
</dbReference>
<feature type="transmembrane region" description="Helical" evidence="6">
    <location>
        <begin position="43"/>
        <end position="60"/>
    </location>
</feature>
<keyword evidence="4 6" id="KW-1133">Transmembrane helix</keyword>
<dbReference type="Proteomes" id="UP000288711">
    <property type="component" value="Unassembled WGS sequence"/>
</dbReference>
<organism evidence="8 9">
    <name type="scientific">Janibacter hoylei PVAS-1</name>
    <dbReference type="NCBI Taxonomy" id="1210046"/>
    <lineage>
        <taxon>Bacteria</taxon>
        <taxon>Bacillati</taxon>
        <taxon>Actinomycetota</taxon>
        <taxon>Actinomycetes</taxon>
        <taxon>Micrococcales</taxon>
        <taxon>Intrasporangiaceae</taxon>
        <taxon>Janibacter</taxon>
    </lineage>
</organism>
<dbReference type="Pfam" id="PF00482">
    <property type="entry name" value="T2SSF"/>
    <property type="match status" value="1"/>
</dbReference>
<evidence type="ECO:0000256" key="3">
    <source>
        <dbReference type="ARBA" id="ARBA00022692"/>
    </source>
</evidence>
<accession>A0A444B1L3</accession>